<organism evidence="7 8">
    <name type="scientific">Pustulibacterium marinum</name>
    <dbReference type="NCBI Taxonomy" id="1224947"/>
    <lineage>
        <taxon>Bacteria</taxon>
        <taxon>Pseudomonadati</taxon>
        <taxon>Bacteroidota</taxon>
        <taxon>Flavobacteriia</taxon>
        <taxon>Flavobacteriales</taxon>
        <taxon>Flavobacteriaceae</taxon>
        <taxon>Pustulibacterium</taxon>
    </lineage>
</organism>
<dbReference type="SUPFAM" id="SSF53335">
    <property type="entry name" value="S-adenosyl-L-methionine-dependent methyltransferases"/>
    <property type="match status" value="1"/>
</dbReference>
<evidence type="ECO:0000256" key="4">
    <source>
        <dbReference type="PROSITE-ProRule" id="PRU01024"/>
    </source>
</evidence>
<keyword evidence="3 4" id="KW-0949">S-adenosyl-L-methionine</keyword>
<keyword evidence="2 4" id="KW-0808">Transferase</keyword>
<keyword evidence="1 4" id="KW-0489">Methyltransferase</keyword>
<dbReference type="PANTHER" id="PTHR11061:SF30">
    <property type="entry name" value="TRNA (URACIL(54)-C(5))-METHYLTRANSFERASE"/>
    <property type="match status" value="1"/>
</dbReference>
<comment type="similarity">
    <text evidence="4">Belongs to the class I-like SAM-binding methyltransferase superfamily. RNA M5U methyltransferase family.</text>
</comment>
<evidence type="ECO:0000256" key="1">
    <source>
        <dbReference type="ARBA" id="ARBA00022603"/>
    </source>
</evidence>
<evidence type="ECO:0000256" key="5">
    <source>
        <dbReference type="PROSITE-ProRule" id="PRU10015"/>
    </source>
</evidence>
<name>A0A1I7FBU8_9FLAO</name>
<evidence type="ECO:0000313" key="7">
    <source>
        <dbReference type="EMBL" id="SFU33644.1"/>
    </source>
</evidence>
<dbReference type="Gene3D" id="3.40.50.150">
    <property type="entry name" value="Vaccinia Virus protein VP39"/>
    <property type="match status" value="1"/>
</dbReference>
<gene>
    <name evidence="7" type="ORF">SAMN05216480_101832</name>
</gene>
<dbReference type="PANTHER" id="PTHR11061">
    <property type="entry name" value="RNA M5U METHYLTRANSFERASE"/>
    <property type="match status" value="1"/>
</dbReference>
<dbReference type="SUPFAM" id="SSF50249">
    <property type="entry name" value="Nucleic acid-binding proteins"/>
    <property type="match status" value="1"/>
</dbReference>
<dbReference type="CDD" id="cd02440">
    <property type="entry name" value="AdoMet_MTases"/>
    <property type="match status" value="1"/>
</dbReference>
<keyword evidence="8" id="KW-1185">Reference proteome</keyword>
<dbReference type="Gene3D" id="2.40.50.140">
    <property type="entry name" value="Nucleic acid-binding proteins"/>
    <property type="match status" value="1"/>
</dbReference>
<dbReference type="PROSITE" id="PS50926">
    <property type="entry name" value="TRAM"/>
    <property type="match status" value="1"/>
</dbReference>
<dbReference type="PROSITE" id="PS51687">
    <property type="entry name" value="SAM_MT_RNA_M5U"/>
    <property type="match status" value="1"/>
</dbReference>
<sequence>MGRKKNNRKIFENIAVVDAGAKGKSVAKAPDGRVIFLKNAIPGDVVDVQTTKQRTAYYEGDAIKFHTLSERRTEPVCEHFGVCGGCKWQHMKYEDQLFFKQKEVINNLTRLGKIELPETTPISGSEKQYFYRNKMEFSFSDARWLTKEEIESDTQIDNRNALGFHIPGAWDKILDIDKCWLQQDPSNAIRNTVKEFATQNDIDFFNARNHTGILRTMMIRTTSIGEIMVLIQFFQEDSAKRELLLDFMKDKFPEITSLQYVINGKANDTIYDQEVICYAGRDHIFEEMEGLKFKINAKSFYQTNSEQAYELYKITRDFAGLTGEELVYDLYTGTGTIAQFVAKKAKKVVGVEAVPEAIEDAKANAAFNNIDNCVFYAGDMKNVFNAQFIEDNGTPDVIITDPPRDGMHKDVVQQILNIAPEKVVYVSCNSATQARDLALMDAVYKVAKVQPVDMFPQTHHVENVVLLEKR</sequence>
<feature type="binding site" evidence="4">
    <location>
        <position position="401"/>
    </location>
    <ligand>
        <name>S-adenosyl-L-methionine</name>
        <dbReference type="ChEBI" id="CHEBI:59789"/>
    </ligand>
</feature>
<dbReference type="Gene3D" id="2.40.50.1070">
    <property type="match status" value="1"/>
</dbReference>
<evidence type="ECO:0000256" key="2">
    <source>
        <dbReference type="ARBA" id="ARBA00022679"/>
    </source>
</evidence>
<dbReference type="InterPro" id="IPR012340">
    <property type="entry name" value="NA-bd_OB-fold"/>
</dbReference>
<dbReference type="InterPro" id="IPR030390">
    <property type="entry name" value="MeTrfase_TrmA_AS"/>
</dbReference>
<dbReference type="Proteomes" id="UP000199138">
    <property type="component" value="Unassembled WGS sequence"/>
</dbReference>
<proteinExistence type="inferred from homology"/>
<dbReference type="Pfam" id="PF01938">
    <property type="entry name" value="TRAM"/>
    <property type="match status" value="1"/>
</dbReference>
<feature type="binding site" evidence="4">
    <location>
        <position position="352"/>
    </location>
    <ligand>
        <name>S-adenosyl-L-methionine</name>
        <dbReference type="ChEBI" id="CHEBI:59789"/>
    </ligand>
</feature>
<dbReference type="InterPro" id="IPR030391">
    <property type="entry name" value="MeTrfase_TrmA_CS"/>
</dbReference>
<evidence type="ECO:0000259" key="6">
    <source>
        <dbReference type="PROSITE" id="PS50926"/>
    </source>
</evidence>
<dbReference type="OrthoDB" id="9804590at2"/>
<dbReference type="RefSeq" id="WP_093023232.1">
    <property type="nucleotide sequence ID" value="NZ_FPBK01000001.1"/>
</dbReference>
<dbReference type="FunFam" id="3.40.50.150:FF:000009">
    <property type="entry name" value="23S rRNA (Uracil(1939)-C(5))-methyltransferase RlmD"/>
    <property type="match status" value="1"/>
</dbReference>
<dbReference type="GO" id="GO:0070475">
    <property type="term" value="P:rRNA base methylation"/>
    <property type="evidence" value="ECO:0007669"/>
    <property type="project" value="TreeGrafter"/>
</dbReference>
<dbReference type="InterPro" id="IPR029063">
    <property type="entry name" value="SAM-dependent_MTases_sf"/>
</dbReference>
<dbReference type="Pfam" id="PF05958">
    <property type="entry name" value="tRNA_U5-meth_tr"/>
    <property type="match status" value="1"/>
</dbReference>
<feature type="binding site" evidence="4">
    <location>
        <position position="331"/>
    </location>
    <ligand>
        <name>S-adenosyl-L-methionine</name>
        <dbReference type="ChEBI" id="CHEBI:59789"/>
    </ligand>
</feature>
<feature type="domain" description="TRAM" evidence="6">
    <location>
        <begin position="1"/>
        <end position="64"/>
    </location>
</feature>
<dbReference type="PROSITE" id="PS01230">
    <property type="entry name" value="TRMA_1"/>
    <property type="match status" value="1"/>
</dbReference>
<evidence type="ECO:0000313" key="8">
    <source>
        <dbReference type="Proteomes" id="UP000199138"/>
    </source>
</evidence>
<dbReference type="EMBL" id="FPBK01000001">
    <property type="protein sequence ID" value="SFU33644.1"/>
    <property type="molecule type" value="Genomic_DNA"/>
</dbReference>
<dbReference type="STRING" id="1224947.SAMN05216480_101832"/>
<dbReference type="InterPro" id="IPR002792">
    <property type="entry name" value="TRAM_dom"/>
</dbReference>
<protein>
    <submittedName>
        <fullName evidence="7">23S rRNA (Uracil1939-C5)-methyltransferase</fullName>
    </submittedName>
</protein>
<dbReference type="AlphaFoldDB" id="A0A1I7FBU8"/>
<reference evidence="7 8" key="1">
    <citation type="submission" date="2016-10" db="EMBL/GenBank/DDBJ databases">
        <authorList>
            <person name="de Groot N.N."/>
        </authorList>
    </citation>
    <scope>NUCLEOTIDE SEQUENCE [LARGE SCALE GENOMIC DNA]</scope>
    <source>
        <strain evidence="7 8">CGMCC 1.12333</strain>
    </source>
</reference>
<feature type="active site" description="Nucleophile" evidence="4">
    <location>
        <position position="428"/>
    </location>
</feature>
<dbReference type="GO" id="GO:0070041">
    <property type="term" value="F:rRNA (uridine-C5-)-methyltransferase activity"/>
    <property type="evidence" value="ECO:0007669"/>
    <property type="project" value="TreeGrafter"/>
</dbReference>
<dbReference type="NCBIfam" id="TIGR00479">
    <property type="entry name" value="rumA"/>
    <property type="match status" value="1"/>
</dbReference>
<feature type="binding site" evidence="4">
    <location>
        <position position="302"/>
    </location>
    <ligand>
        <name>S-adenosyl-L-methionine</name>
        <dbReference type="ChEBI" id="CHEBI:59789"/>
    </ligand>
</feature>
<dbReference type="PROSITE" id="PS01231">
    <property type="entry name" value="TRMA_2"/>
    <property type="match status" value="1"/>
</dbReference>
<accession>A0A1I7FBU8</accession>
<evidence type="ECO:0000256" key="3">
    <source>
        <dbReference type="ARBA" id="ARBA00022691"/>
    </source>
</evidence>
<feature type="active site" evidence="5">
    <location>
        <position position="428"/>
    </location>
</feature>
<dbReference type="InterPro" id="IPR010280">
    <property type="entry name" value="U5_MeTrfase_fam"/>
</dbReference>